<dbReference type="EMBL" id="BLKW01000004">
    <property type="protein sequence ID" value="GFG74728.1"/>
    <property type="molecule type" value="Genomic_DNA"/>
</dbReference>
<name>A0A7I9XY43_9MYCO</name>
<evidence type="ECO:0008006" key="5">
    <source>
        <dbReference type="Google" id="ProtNLM"/>
    </source>
</evidence>
<dbReference type="InterPro" id="IPR053738">
    <property type="entry name" value="Lambda_capsid_assembly"/>
</dbReference>
<evidence type="ECO:0000313" key="3">
    <source>
        <dbReference type="EMBL" id="GFG74728.1"/>
    </source>
</evidence>
<proteinExistence type="predicted"/>
<accession>A0A7I9XY43</accession>
<sequence length="326" mass="35529">MPFLEPPGFPTGNLATQDVYSISRYLNDPLMVLRALRTIADQIFVGDKVLTGQFYTEDGAVIYEQIESIFAANTPQAVQPGDEYPLSPIPTGPAQIANVVKWGLDTIITDEDISRQNFDVLSRAFTKLVNSMVAQVDSVVMSAVVAAITATQPASKPWNGSSGAPNILRDILLAEEQMRALKQGYIADTVLCDLNTFATAISDPTLALLLPREDFGHGVREMPVFQGIGFQANIAGKKWLSTPNLPTTPYVAVLDAKVFGAMVDERLPAPGYVGAQSDNSGDDDGRSMIQVKTMREDKQDRWRIRARRVTTPIIIEPKAGVQITGF</sequence>
<protein>
    <recommendedName>
        <fullName evidence="5">Major capsid protein</fullName>
    </recommendedName>
</protein>
<dbReference type="Pfam" id="PF25209">
    <property type="entry name" value="Phage_capsid_4"/>
    <property type="match status" value="1"/>
</dbReference>
<comment type="caution">
    <text evidence="2">The sequence shown here is derived from an EMBL/GenBank/DDBJ whole genome shotgun (WGS) entry which is preliminary data.</text>
</comment>
<dbReference type="Gene3D" id="3.90.1690.10">
    <property type="entry name" value="phage-related protein like domain"/>
    <property type="match status" value="1"/>
</dbReference>
<reference evidence="2" key="2">
    <citation type="submission" date="2020-02" db="EMBL/GenBank/DDBJ databases">
        <authorList>
            <person name="Matsumoto Y."/>
            <person name="Motooka D."/>
            <person name="Nakamura S."/>
        </authorList>
    </citation>
    <scope>NUCLEOTIDE SEQUENCE</scope>
    <source>
        <strain evidence="2">JCM 17322</strain>
    </source>
</reference>
<dbReference type="EMBL" id="BLKW01000003">
    <property type="protein sequence ID" value="GFG74700.1"/>
    <property type="molecule type" value="Genomic_DNA"/>
</dbReference>
<organism evidence="2 4">
    <name type="scientific">Mycobacterium botniense</name>
    <dbReference type="NCBI Taxonomy" id="84962"/>
    <lineage>
        <taxon>Bacteria</taxon>
        <taxon>Bacillati</taxon>
        <taxon>Actinomycetota</taxon>
        <taxon>Actinomycetes</taxon>
        <taxon>Mycobacteriales</taxon>
        <taxon>Mycobacteriaceae</taxon>
        <taxon>Mycobacterium</taxon>
    </lineage>
</organism>
<dbReference type="EMBL" id="BLKW01000002">
    <property type="protein sequence ID" value="GFG72698.1"/>
    <property type="molecule type" value="Genomic_DNA"/>
</dbReference>
<dbReference type="Proteomes" id="UP000465361">
    <property type="component" value="Unassembled WGS sequence"/>
</dbReference>
<gene>
    <name evidence="1" type="ORF">MBOT_00630</name>
    <name evidence="2" type="ORF">MBOT_20650</name>
    <name evidence="3" type="ORF">MBOT_20930</name>
</gene>
<dbReference type="RefSeq" id="WP_163753185.1">
    <property type="nucleotide sequence ID" value="NZ_BLKW01000002.1"/>
</dbReference>
<dbReference type="AlphaFoldDB" id="A0A7I9XY43"/>
<evidence type="ECO:0000313" key="1">
    <source>
        <dbReference type="EMBL" id="GFG72698.1"/>
    </source>
</evidence>
<keyword evidence="4" id="KW-1185">Reference proteome</keyword>
<reference evidence="2 4" key="1">
    <citation type="journal article" date="2019" name="Emerg. Microbes Infect.">
        <title>Comprehensive subspecies identification of 175 nontuberculous mycobacteria species based on 7547 genomic profiles.</title>
        <authorList>
            <person name="Matsumoto Y."/>
            <person name="Kinjo T."/>
            <person name="Motooka D."/>
            <person name="Nabeya D."/>
            <person name="Jung N."/>
            <person name="Uechi K."/>
            <person name="Horii T."/>
            <person name="Iida T."/>
            <person name="Fujita J."/>
            <person name="Nakamura S."/>
        </authorList>
    </citation>
    <scope>NUCLEOTIDE SEQUENCE [LARGE SCALE GENOMIC DNA]</scope>
    <source>
        <strain evidence="2 4">JCM 17322</strain>
    </source>
</reference>
<evidence type="ECO:0000313" key="2">
    <source>
        <dbReference type="EMBL" id="GFG74700.1"/>
    </source>
</evidence>
<evidence type="ECO:0000313" key="4">
    <source>
        <dbReference type="Proteomes" id="UP000465361"/>
    </source>
</evidence>